<feature type="region of interest" description="Disordered" evidence="1">
    <location>
        <begin position="163"/>
        <end position="316"/>
    </location>
</feature>
<evidence type="ECO:0000313" key="4">
    <source>
        <dbReference type="Proteomes" id="UP001054857"/>
    </source>
</evidence>
<feature type="region of interest" description="Disordered" evidence="1">
    <location>
        <begin position="415"/>
        <end position="480"/>
    </location>
</feature>
<dbReference type="EMBL" id="BMAR01000054">
    <property type="protein sequence ID" value="GFR51815.1"/>
    <property type="molecule type" value="Genomic_DNA"/>
</dbReference>
<organism evidence="3 4">
    <name type="scientific">Astrephomene gubernaculifera</name>
    <dbReference type="NCBI Taxonomy" id="47775"/>
    <lineage>
        <taxon>Eukaryota</taxon>
        <taxon>Viridiplantae</taxon>
        <taxon>Chlorophyta</taxon>
        <taxon>core chlorophytes</taxon>
        <taxon>Chlorophyceae</taxon>
        <taxon>CS clade</taxon>
        <taxon>Chlamydomonadales</taxon>
        <taxon>Astrephomenaceae</taxon>
        <taxon>Astrephomene</taxon>
    </lineage>
</organism>
<feature type="region of interest" description="Disordered" evidence="1">
    <location>
        <begin position="118"/>
        <end position="150"/>
    </location>
</feature>
<reference evidence="3 4" key="1">
    <citation type="journal article" date="2021" name="Sci. Rep.">
        <title>Genome sequencing of the multicellular alga Astrephomene provides insights into convergent evolution of germ-soma differentiation.</title>
        <authorList>
            <person name="Yamashita S."/>
            <person name="Yamamoto K."/>
            <person name="Matsuzaki R."/>
            <person name="Suzuki S."/>
            <person name="Yamaguchi H."/>
            <person name="Hirooka S."/>
            <person name="Minakuchi Y."/>
            <person name="Miyagishima S."/>
            <person name="Kawachi M."/>
            <person name="Toyoda A."/>
            <person name="Nozaki H."/>
        </authorList>
    </citation>
    <scope>NUCLEOTIDE SEQUENCE [LARGE SCALE GENOMIC DNA]</scope>
    <source>
        <strain evidence="3 4">NIES-4017</strain>
    </source>
</reference>
<feature type="region of interest" description="Disordered" evidence="1">
    <location>
        <begin position="515"/>
        <end position="534"/>
    </location>
</feature>
<feature type="chain" id="PRO_5042173582" evidence="2">
    <location>
        <begin position="25"/>
        <end position="750"/>
    </location>
</feature>
<evidence type="ECO:0000256" key="2">
    <source>
        <dbReference type="SAM" id="SignalP"/>
    </source>
</evidence>
<gene>
    <name evidence="3" type="ORF">Agub_g14275</name>
</gene>
<name>A0AAD3HTA8_9CHLO</name>
<feature type="compositionally biased region" description="Polar residues" evidence="1">
    <location>
        <begin position="123"/>
        <end position="142"/>
    </location>
</feature>
<feature type="compositionally biased region" description="Low complexity" evidence="1">
    <location>
        <begin position="260"/>
        <end position="279"/>
    </location>
</feature>
<feature type="compositionally biased region" description="Low complexity" evidence="1">
    <location>
        <begin position="299"/>
        <end position="312"/>
    </location>
</feature>
<sequence>MARCRMCFFAVVCVIAIHHGWLQAAPMNSLMTEMLLRDVRKEGLSGHLHRMLEDHIEQKPRPHEQAGSDNCAPASLTLTSDCRASQAPKSSLPTTSHKKEGVSGPTCSGSNCLVAPMPGALSTPKSDITGSSGQRVPQQKLTSFGPMTERAYGRLMQRKRAAAMKAKVLGDPDRHHHGFGESGIPLPAPHSTSSSAITSSTKPAASISSDNGGLSSAAPVETPAADPNMPTTPSSGSSSSSSNNVLSRLQAPPLTPQPRTGGTAATATDTVAATATTATKQPHQKQLRATEAAHMGSSKGNKVANAANKGAKQPQEVRTAMEALLARKQEAAATSGSHAVHNADAGITVSSSRPAGHRSPNQPSSTVAIADEPASQHPQHPRGHRHSEIERLLLLGDAKPAAMPANEAVLRNDARGNGAVQPRPTAGSQGSGQPSSSLSQRGRSSASADKTAATAEQQRVSNGGRNSNRSSNRNSGSGSRKAWGVVDFACVLLALLLLGAAVFTAVAVIEDLTEGGSNTRASTSGGRRSSSKSLDGTPLLLHWLNLTRRLWRRCRRAFVFARTQLTGHTSHLPTSANEGTGAVAVACAFVRHFWIHLWSRRGRTASSCSNYSTLSEGGYGNDERLSYSAVAADASMSYNGCCSVVSTPTMASSATATAAAAGASAFSPRSPFAAPLSPFYRGSAGAAVSRSSGGAGGSSGFFTADPMMLFGGGEAGQLQQKHQQVVTMMAPEDSLACSTAVADVYVRRRH</sequence>
<keyword evidence="4" id="KW-1185">Reference proteome</keyword>
<feature type="compositionally biased region" description="Polar residues" evidence="1">
    <location>
        <begin position="82"/>
        <end position="95"/>
    </location>
</feature>
<comment type="caution">
    <text evidence="3">The sequence shown here is derived from an EMBL/GenBank/DDBJ whole genome shotgun (WGS) entry which is preliminary data.</text>
</comment>
<feature type="compositionally biased region" description="Low complexity" evidence="1">
    <location>
        <begin position="189"/>
        <end position="209"/>
    </location>
</feature>
<dbReference type="Proteomes" id="UP001054857">
    <property type="component" value="Unassembled WGS sequence"/>
</dbReference>
<dbReference type="AlphaFoldDB" id="A0AAD3HTA8"/>
<evidence type="ECO:0000313" key="3">
    <source>
        <dbReference type="EMBL" id="GFR51815.1"/>
    </source>
</evidence>
<proteinExistence type="predicted"/>
<keyword evidence="2" id="KW-0732">Signal</keyword>
<feature type="signal peptide" evidence="2">
    <location>
        <begin position="1"/>
        <end position="24"/>
    </location>
</feature>
<accession>A0AAD3HTA8</accession>
<protein>
    <submittedName>
        <fullName evidence="3">Uncharacterized protein</fullName>
    </submittedName>
</protein>
<evidence type="ECO:0000256" key="1">
    <source>
        <dbReference type="SAM" id="MobiDB-lite"/>
    </source>
</evidence>
<feature type="compositionally biased region" description="Low complexity" evidence="1">
    <location>
        <begin position="426"/>
        <end position="480"/>
    </location>
</feature>
<feature type="region of interest" description="Disordered" evidence="1">
    <location>
        <begin position="82"/>
        <end position="106"/>
    </location>
</feature>